<protein>
    <submittedName>
        <fullName evidence="3">Telomerase-binding protein</fullName>
        <ecNumber evidence="3">3.1.1.94</ecNumber>
    </submittedName>
</protein>
<evidence type="ECO:0000259" key="2">
    <source>
        <dbReference type="Pfam" id="PF07859"/>
    </source>
</evidence>
<proteinExistence type="predicted"/>
<dbReference type="InterPro" id="IPR029058">
    <property type="entry name" value="AB_hydrolase_fold"/>
</dbReference>
<sequence length="323" mass="35478">MVYSQGKGDYAPSWLELEKASGGRAILGGSPEEIRGMYAALGAALAAQMPPPSENVESKDGDVDGIKYRTYWPKGTTEALPIAFYTHGGGYMVGGLDDDDFLCRVISEHTKSALIAVDYRLTPEHKWPTQLDDSMKIYKWAHMNASSFHGDSSKIYTIGGSAGGGLALQVANQVLRDSELKSSLKGIIALVPLTLHKDHVPEKYKDMYTSYKDNAKGTPIIDGESMEIFYEHAGVDPKDPDTFVALSDNLKSFPPTYIATCEFDPLRDDGFVLEAALKEAGVPTKHDHYPGFPHYFWIFPSVPESQQFVGQLLGGIEWAKSKM</sequence>
<evidence type="ECO:0000313" key="4">
    <source>
        <dbReference type="Proteomes" id="UP001310594"/>
    </source>
</evidence>
<dbReference type="EMBL" id="JAVRQU010000001">
    <property type="protein sequence ID" value="KAK5707703.1"/>
    <property type="molecule type" value="Genomic_DNA"/>
</dbReference>
<comment type="caution">
    <text evidence="3">The sequence shown here is derived from an EMBL/GenBank/DDBJ whole genome shotgun (WGS) entry which is preliminary data.</text>
</comment>
<dbReference type="SUPFAM" id="SSF53474">
    <property type="entry name" value="alpha/beta-Hydrolases"/>
    <property type="match status" value="1"/>
</dbReference>
<dbReference type="AlphaFoldDB" id="A0AAN8A6F2"/>
<dbReference type="GO" id="GO:0140397">
    <property type="term" value="F:versiconal hemiacetal acetate esterase activity"/>
    <property type="evidence" value="ECO:0007669"/>
    <property type="project" value="UniProtKB-EC"/>
</dbReference>
<dbReference type="Pfam" id="PF07859">
    <property type="entry name" value="Abhydrolase_3"/>
    <property type="match status" value="1"/>
</dbReference>
<accession>A0AAN8A6F2</accession>
<dbReference type="InterPro" id="IPR013094">
    <property type="entry name" value="AB_hydrolase_3"/>
</dbReference>
<evidence type="ECO:0000256" key="1">
    <source>
        <dbReference type="ARBA" id="ARBA00022801"/>
    </source>
</evidence>
<dbReference type="EC" id="3.1.1.94" evidence="3"/>
<gene>
    <name evidence="3" type="primary">EST1</name>
    <name evidence="3" type="ORF">LTR97_000241</name>
</gene>
<feature type="domain" description="Alpha/beta hydrolase fold-3" evidence="2">
    <location>
        <begin position="84"/>
        <end position="297"/>
    </location>
</feature>
<dbReference type="Proteomes" id="UP001310594">
    <property type="component" value="Unassembled WGS sequence"/>
</dbReference>
<dbReference type="PANTHER" id="PTHR48081:SF8">
    <property type="entry name" value="ALPHA_BETA HYDROLASE FOLD-3 DOMAIN-CONTAINING PROTEIN-RELATED"/>
    <property type="match status" value="1"/>
</dbReference>
<reference evidence="3" key="1">
    <citation type="submission" date="2023-08" db="EMBL/GenBank/DDBJ databases">
        <title>Black Yeasts Isolated from many extreme environments.</title>
        <authorList>
            <person name="Coleine C."/>
            <person name="Stajich J.E."/>
            <person name="Selbmann L."/>
        </authorList>
    </citation>
    <scope>NUCLEOTIDE SEQUENCE</scope>
    <source>
        <strain evidence="3">CCFEE 5810</strain>
    </source>
</reference>
<dbReference type="InterPro" id="IPR050300">
    <property type="entry name" value="GDXG_lipolytic_enzyme"/>
</dbReference>
<evidence type="ECO:0000313" key="3">
    <source>
        <dbReference type="EMBL" id="KAK5707703.1"/>
    </source>
</evidence>
<dbReference type="PANTHER" id="PTHR48081">
    <property type="entry name" value="AB HYDROLASE SUPERFAMILY PROTEIN C4A8.06C"/>
    <property type="match status" value="1"/>
</dbReference>
<dbReference type="Gene3D" id="3.40.50.1820">
    <property type="entry name" value="alpha/beta hydrolase"/>
    <property type="match status" value="1"/>
</dbReference>
<keyword evidence="1 3" id="KW-0378">Hydrolase</keyword>
<organism evidence="3 4">
    <name type="scientific">Elasticomyces elasticus</name>
    <dbReference type="NCBI Taxonomy" id="574655"/>
    <lineage>
        <taxon>Eukaryota</taxon>
        <taxon>Fungi</taxon>
        <taxon>Dikarya</taxon>
        <taxon>Ascomycota</taxon>
        <taxon>Pezizomycotina</taxon>
        <taxon>Dothideomycetes</taxon>
        <taxon>Dothideomycetidae</taxon>
        <taxon>Mycosphaerellales</taxon>
        <taxon>Teratosphaeriaceae</taxon>
        <taxon>Elasticomyces</taxon>
    </lineage>
</organism>
<name>A0AAN8A6F2_9PEZI</name>